<dbReference type="STRING" id="634994.GCWU000323_00531"/>
<organism evidence="1 2">
    <name type="scientific">Leptotrichia hofstadii F0254</name>
    <dbReference type="NCBI Taxonomy" id="634994"/>
    <lineage>
        <taxon>Bacteria</taxon>
        <taxon>Fusobacteriati</taxon>
        <taxon>Fusobacteriota</taxon>
        <taxon>Fusobacteriia</taxon>
        <taxon>Fusobacteriales</taxon>
        <taxon>Leptotrichiaceae</taxon>
        <taxon>Leptotrichia</taxon>
    </lineage>
</organism>
<dbReference type="EMBL" id="ACVB02000007">
    <property type="protein sequence ID" value="EEX75282.1"/>
    <property type="molecule type" value="Genomic_DNA"/>
</dbReference>
<dbReference type="HOGENOM" id="CLU_2752945_0_0_0"/>
<proteinExistence type="predicted"/>
<evidence type="ECO:0000313" key="2">
    <source>
        <dbReference type="Proteomes" id="UP000006233"/>
    </source>
</evidence>
<gene>
    <name evidence="1" type="ORF">GCWU000323_00531</name>
</gene>
<reference evidence="1 2" key="1">
    <citation type="submission" date="2009-09" db="EMBL/GenBank/DDBJ databases">
        <authorList>
            <person name="Weinstock G."/>
            <person name="Sodergren E."/>
            <person name="Clifton S."/>
            <person name="Fulton L."/>
            <person name="Fulton B."/>
            <person name="Courtney L."/>
            <person name="Fronick C."/>
            <person name="Harrison M."/>
            <person name="Strong C."/>
            <person name="Farmer C."/>
            <person name="Delahaunty K."/>
            <person name="Markovic C."/>
            <person name="Hall O."/>
            <person name="Minx P."/>
            <person name="Tomlinson C."/>
            <person name="Mitreva M."/>
            <person name="Nelson J."/>
            <person name="Hou S."/>
            <person name="Wollam A."/>
            <person name="Pepin K.H."/>
            <person name="Johnson M."/>
            <person name="Bhonagiri V."/>
            <person name="Nash W.E."/>
            <person name="Warren W."/>
            <person name="Chinwalla A."/>
            <person name="Mardis E.R."/>
            <person name="Wilson R.K."/>
        </authorList>
    </citation>
    <scope>NUCLEOTIDE SEQUENCE [LARGE SCALE GENOMIC DNA]</scope>
    <source>
        <strain evidence="1 2">F0254</strain>
    </source>
</reference>
<protein>
    <submittedName>
        <fullName evidence="1">Uncharacterized protein</fullName>
    </submittedName>
</protein>
<dbReference type="AlphaFoldDB" id="C9MV60"/>
<evidence type="ECO:0000313" key="1">
    <source>
        <dbReference type="EMBL" id="EEX75282.1"/>
    </source>
</evidence>
<dbReference type="RefSeq" id="WP_006803868.1">
    <property type="nucleotide sequence ID" value="NZ_GG700632.1"/>
</dbReference>
<dbReference type="Proteomes" id="UP000006233">
    <property type="component" value="Unassembled WGS sequence"/>
</dbReference>
<sequence length="70" mass="8340">MVFIISETLIIFVLVCIIAKLKVEIEDLQGKIIGLKMQIAFQRYFSNKKNNRIKKKSVKTFRYKNYQVKK</sequence>
<comment type="caution">
    <text evidence="1">The sequence shown here is derived from an EMBL/GenBank/DDBJ whole genome shotgun (WGS) entry which is preliminary data.</text>
</comment>
<accession>C9MV60</accession>
<name>C9MV60_9FUSO</name>